<comment type="caution">
    <text evidence="2">The sequence shown here is derived from an EMBL/GenBank/DDBJ whole genome shotgun (WGS) entry which is preliminary data.</text>
</comment>
<dbReference type="EMBL" id="SRMP02000009">
    <property type="protein sequence ID" value="MFN0291106.1"/>
    <property type="molecule type" value="Genomic_DNA"/>
</dbReference>
<dbReference type="Proteomes" id="UP001517367">
    <property type="component" value="Unassembled WGS sequence"/>
</dbReference>
<dbReference type="PANTHER" id="PTHR46320">
    <property type="entry name" value="GLYCEROPHOSPHODIESTER PHOSPHODIESTERASE 1"/>
    <property type="match status" value="1"/>
</dbReference>
<dbReference type="Pfam" id="PF03009">
    <property type="entry name" value="GDPD"/>
    <property type="match status" value="1"/>
</dbReference>
<dbReference type="CDD" id="cd08566">
    <property type="entry name" value="GDPD_AtGDE_like"/>
    <property type="match status" value="1"/>
</dbReference>
<feature type="domain" description="GP-PDE" evidence="1">
    <location>
        <begin position="54"/>
        <end position="294"/>
    </location>
</feature>
<evidence type="ECO:0000313" key="3">
    <source>
        <dbReference type="Proteomes" id="UP001517367"/>
    </source>
</evidence>
<name>A0ABW9JFZ8_9SPHI</name>
<organism evidence="2 3">
    <name type="scientific">Pedobacter helvus</name>
    <dbReference type="NCBI Taxonomy" id="2563444"/>
    <lineage>
        <taxon>Bacteria</taxon>
        <taxon>Pseudomonadati</taxon>
        <taxon>Bacteroidota</taxon>
        <taxon>Sphingobacteriia</taxon>
        <taxon>Sphingobacteriales</taxon>
        <taxon>Sphingobacteriaceae</taxon>
        <taxon>Pedobacter</taxon>
    </lineage>
</organism>
<dbReference type="Gene3D" id="3.20.20.190">
    <property type="entry name" value="Phosphatidylinositol (PI) phosphodiesterase"/>
    <property type="match status" value="1"/>
</dbReference>
<dbReference type="InterPro" id="IPR030395">
    <property type="entry name" value="GP_PDE_dom"/>
</dbReference>
<reference evidence="2 3" key="1">
    <citation type="submission" date="2024-12" db="EMBL/GenBank/DDBJ databases">
        <authorList>
            <person name="Hu S."/>
        </authorList>
    </citation>
    <scope>NUCLEOTIDE SEQUENCE [LARGE SCALE GENOMIC DNA]</scope>
    <source>
        <strain evidence="2 3">P-25</strain>
    </source>
</reference>
<dbReference type="InterPro" id="IPR017946">
    <property type="entry name" value="PLC-like_Pdiesterase_TIM-brl"/>
</dbReference>
<dbReference type="PANTHER" id="PTHR46320:SF1">
    <property type="entry name" value="GLYCEROPHOSPHODIESTER PHOSPHODIESTERASE 1"/>
    <property type="match status" value="1"/>
</dbReference>
<dbReference type="SUPFAM" id="SSF51695">
    <property type="entry name" value="PLC-like phosphodiesterases"/>
    <property type="match status" value="1"/>
</dbReference>
<keyword evidence="3" id="KW-1185">Reference proteome</keyword>
<evidence type="ECO:0000259" key="1">
    <source>
        <dbReference type="PROSITE" id="PS51704"/>
    </source>
</evidence>
<gene>
    <name evidence="2" type="ORF">E5L68_006865</name>
</gene>
<evidence type="ECO:0000313" key="2">
    <source>
        <dbReference type="EMBL" id="MFN0291106.1"/>
    </source>
</evidence>
<proteinExistence type="predicted"/>
<sequence length="309" mass="35555">MKINWFYHTKWNYLMAILLFSNFQLFAQQKLNTLKIKSTKDLKEFFKYTPDRIPMISGHRGGAQELYPENSIAGFAYVLSKIPAFFEVDPRLTKDSVVVVLHDATLDRTTTGKGKLSDYTWEEVQKLRLLDKSGKPTNYRIHTLEEMLLWAKGKTILMLDKKDVPLNQLYKTIKETTSESSVLISAYEPAEAAFYYAKDKSLMFEVFVSNAERLKAYEAIGIPHENMVAYIGQPKKKAFYDLVHSKGMMIFIYTAKVMEKEKNKDTRIQSYKNTIGGGADILLSDNAIEAYEAIKAYFPSKSKKSKFFN</sequence>
<accession>A0ABW9JFZ8</accession>
<dbReference type="PROSITE" id="PS51704">
    <property type="entry name" value="GP_PDE"/>
    <property type="match status" value="1"/>
</dbReference>
<protein>
    <submittedName>
        <fullName evidence="2">Glycerophosphodiester phosphodiesterase family protein</fullName>
    </submittedName>
</protein>